<proteinExistence type="predicted"/>
<reference evidence="1 2" key="1">
    <citation type="submission" date="2021-05" db="EMBL/GenBank/DDBJ databases">
        <title>Biocontrol using Exiguobacterium acetylicum SI17 against litchi downy blight caused by Peronophythora litchii.</title>
        <authorList>
            <person name="Zheng L."/>
        </authorList>
    </citation>
    <scope>NUCLEOTIDE SEQUENCE [LARGE SCALE GENOMIC DNA]</scope>
    <source>
        <strain evidence="1 2">SI17</strain>
    </source>
</reference>
<dbReference type="RefSeq" id="WP_214813277.1">
    <property type="nucleotide sequence ID" value="NZ_CP075897.1"/>
</dbReference>
<sequence>MIGLSLLSEQDGWLQRSLPSLDLQTFCETHRISLDAFDYDTHTFHDLLDYMDFQEYEHYVFVLQGEGERTLRLVAYLQHEMLHVQFHLIRPNGEVLFGQPDFLNGLFLPQEDMSASASVPAVHHALLSLMTGVYPASVPHHPQPLRHVYIEDSSLLEKIPASNFHAMTINSVIYFDHPMRHDLPIIELMSRTPILLTFSDRLSPSLDSQLTILSRDALAERLADWQQTGRIQNDQSMGILDYATLSGLRVSHRLFFFADGIYADRQKTIQLSADISVDIESFREQQPQPEALASQTELELFPLLYQLAGTFQGTSRFITPYSDLELPRTSGRIGPLTLIGIQNEEGCFAFDRTTLRLFETNEAFLWILEADQKEQFDVLPERLGADYAEAIQHYRELMYHG</sequence>
<keyword evidence="2" id="KW-1185">Reference proteome</keyword>
<dbReference type="GeneID" id="88812814"/>
<dbReference type="Proteomes" id="UP000679498">
    <property type="component" value="Chromosome"/>
</dbReference>
<organism evidence="1 2">
    <name type="scientific">Exiguobacterium acetylicum</name>
    <name type="common">Brevibacterium acetylicum</name>
    <dbReference type="NCBI Taxonomy" id="41170"/>
    <lineage>
        <taxon>Bacteria</taxon>
        <taxon>Bacillati</taxon>
        <taxon>Bacillota</taxon>
        <taxon>Bacilli</taxon>
        <taxon>Bacillales</taxon>
        <taxon>Bacillales Family XII. Incertae Sedis</taxon>
        <taxon>Exiguobacterium</taxon>
    </lineage>
</organism>
<evidence type="ECO:0000313" key="2">
    <source>
        <dbReference type="Proteomes" id="UP000679498"/>
    </source>
</evidence>
<name>A0ABX8G8G6_EXIAC</name>
<accession>A0ABX8G8G6</accession>
<evidence type="ECO:0000313" key="1">
    <source>
        <dbReference type="EMBL" id="QWB29696.1"/>
    </source>
</evidence>
<protein>
    <submittedName>
        <fullName evidence="1">Uncharacterized protein</fullName>
    </submittedName>
</protein>
<dbReference type="EMBL" id="CP075897">
    <property type="protein sequence ID" value="QWB29696.1"/>
    <property type="molecule type" value="Genomic_DNA"/>
</dbReference>
<gene>
    <name evidence="1" type="ORF">KKI46_14045</name>
</gene>